<dbReference type="SMART" id="SM00387">
    <property type="entry name" value="HATPase_c"/>
    <property type="match status" value="1"/>
</dbReference>
<dbReference type="EMBL" id="JH600070">
    <property type="protein sequence ID" value="EIJ42832.1"/>
    <property type="molecule type" value="Genomic_DNA"/>
</dbReference>
<dbReference type="Pfam" id="PF13185">
    <property type="entry name" value="GAF_2"/>
    <property type="match status" value="1"/>
</dbReference>
<keyword evidence="7" id="KW-0067">ATP-binding</keyword>
<proteinExistence type="predicted"/>
<dbReference type="SUPFAM" id="SSF55781">
    <property type="entry name" value="GAF domain-like"/>
    <property type="match status" value="2"/>
</dbReference>
<keyword evidence="3" id="KW-0597">Phosphoprotein</keyword>
<dbReference type="STRING" id="395493.BegalDRAFT_1962"/>
<dbReference type="EC" id="2.7.13.3" evidence="2"/>
<evidence type="ECO:0000256" key="8">
    <source>
        <dbReference type="ARBA" id="ARBA00023012"/>
    </source>
</evidence>
<evidence type="ECO:0000256" key="3">
    <source>
        <dbReference type="ARBA" id="ARBA00022553"/>
    </source>
</evidence>
<dbReference type="Gene3D" id="3.30.565.10">
    <property type="entry name" value="Histidine kinase-like ATPase, C-terminal domain"/>
    <property type="match status" value="1"/>
</dbReference>
<evidence type="ECO:0000256" key="4">
    <source>
        <dbReference type="ARBA" id="ARBA00022679"/>
    </source>
</evidence>
<evidence type="ECO:0000259" key="9">
    <source>
        <dbReference type="PROSITE" id="PS50109"/>
    </source>
</evidence>
<name>I3CGT9_9GAMM</name>
<dbReference type="OrthoDB" id="1931120at2"/>
<evidence type="ECO:0000256" key="5">
    <source>
        <dbReference type="ARBA" id="ARBA00022741"/>
    </source>
</evidence>
<dbReference type="Pfam" id="PF01590">
    <property type="entry name" value="GAF"/>
    <property type="match status" value="1"/>
</dbReference>
<dbReference type="Proteomes" id="UP000005744">
    <property type="component" value="Unassembled WGS sequence"/>
</dbReference>
<dbReference type="RefSeq" id="WP_002686086.1">
    <property type="nucleotide sequence ID" value="NZ_JH600070.1"/>
</dbReference>
<dbReference type="SMART" id="SM00065">
    <property type="entry name" value="GAF"/>
    <property type="match status" value="2"/>
</dbReference>
<keyword evidence="4" id="KW-0808">Transferase</keyword>
<keyword evidence="5" id="KW-0547">Nucleotide-binding</keyword>
<dbReference type="PROSITE" id="PS50109">
    <property type="entry name" value="HIS_KIN"/>
    <property type="match status" value="1"/>
</dbReference>
<evidence type="ECO:0000256" key="7">
    <source>
        <dbReference type="ARBA" id="ARBA00022840"/>
    </source>
</evidence>
<dbReference type="eggNOG" id="COG5000">
    <property type="taxonomic scope" value="Bacteria"/>
</dbReference>
<dbReference type="AlphaFoldDB" id="I3CGT9"/>
<dbReference type="eggNOG" id="COG3605">
    <property type="taxonomic scope" value="Bacteria"/>
</dbReference>
<dbReference type="Pfam" id="PF02518">
    <property type="entry name" value="HATPase_c"/>
    <property type="match status" value="1"/>
</dbReference>
<dbReference type="InterPro" id="IPR003594">
    <property type="entry name" value="HATPase_dom"/>
</dbReference>
<keyword evidence="8" id="KW-0902">Two-component regulatory system</keyword>
<dbReference type="HOGENOM" id="CLU_452478_0_0_6"/>
<evidence type="ECO:0000256" key="2">
    <source>
        <dbReference type="ARBA" id="ARBA00012438"/>
    </source>
</evidence>
<reference evidence="10 11" key="1">
    <citation type="submission" date="2011-11" db="EMBL/GenBank/DDBJ databases">
        <title>Improved High-Quality Draft sequence of Beggiatoa alba B18lD.</title>
        <authorList>
            <consortium name="US DOE Joint Genome Institute"/>
            <person name="Lucas S."/>
            <person name="Han J."/>
            <person name="Lapidus A."/>
            <person name="Cheng J.-F."/>
            <person name="Goodwin L."/>
            <person name="Pitluck S."/>
            <person name="Peters L."/>
            <person name="Mikhailova N."/>
            <person name="Held B."/>
            <person name="Detter J.C."/>
            <person name="Han C."/>
            <person name="Tapia R."/>
            <person name="Land M."/>
            <person name="Hauser L."/>
            <person name="Kyrpides N."/>
            <person name="Ivanova N."/>
            <person name="Pagani I."/>
            <person name="Samuel K."/>
            <person name="Teske A."/>
            <person name="Mueller J."/>
            <person name="Woyke T."/>
        </authorList>
    </citation>
    <scope>NUCLEOTIDE SEQUENCE [LARGE SCALE GENOMIC DNA]</scope>
    <source>
        <strain evidence="10 11">B18LD</strain>
    </source>
</reference>
<dbReference type="CDD" id="cd00075">
    <property type="entry name" value="HATPase"/>
    <property type="match status" value="1"/>
</dbReference>
<dbReference type="Gene3D" id="3.30.450.40">
    <property type="match status" value="2"/>
</dbReference>
<accession>I3CGT9</accession>
<comment type="catalytic activity">
    <reaction evidence="1">
        <text>ATP + protein L-histidine = ADP + protein N-phospho-L-histidine.</text>
        <dbReference type="EC" id="2.7.13.3"/>
    </reaction>
</comment>
<protein>
    <recommendedName>
        <fullName evidence="2">histidine kinase</fullName>
        <ecNumber evidence="2">2.7.13.3</ecNumber>
    </recommendedName>
</protein>
<gene>
    <name evidence="10" type="ORF">BegalDRAFT_1962</name>
</gene>
<keyword evidence="6 10" id="KW-0418">Kinase</keyword>
<sequence>MTNEAHPRDITAVLAEVASDVVGELALDRLLEKVLETTMRTLNAEVCSIFLRKKDNPNVIECVAGSGFAKKIVGIAEYRIGEGFTGSVALGEEFNIQNRDELQKLSTKNKWKGKFDKEQWSESGGKSQYRNGIAIPLKIKDQILGVIKVENKKECHDSLFFTETDKTIFKIIANVVALAVENAKSHQKTEEQSKVILQALSDVTSAVVGQLNRKELLDKIIETTMKTLDAEVCSIFLLTEDNLLKCVAGSGFAKNIVDIAEYTLGEGLTGVVAKEDTFIHIKSRFELEAKIKKGQWKGKYDDIQYKTPSKQEEFRNLLAYPLKIGNKLLGVIKVENKKGGDFTDQDVTVFQSIANVIALTIEKSFLIDKTNLQEQTEKLLKTISSKAAHRINNQVTNYDSIEVFLREEIKELLPSPNENILKLMDRLHNTTVGLKRLINELRSYGKPLQLKKEKVNINEIIQSEIEQFKADNHSIQINPTLDLNIPTSMLDGTRLSENIKELLRNSERAIKAANRPAGAVDICTKLGKNGKTIEIRIADNGSGIAKDFPIFIPFNSTHPQGTGLGLATVKETIEVHGGEIKLCEQENETGACFEITLPITEEK</sequence>
<evidence type="ECO:0000256" key="1">
    <source>
        <dbReference type="ARBA" id="ARBA00000085"/>
    </source>
</evidence>
<dbReference type="InterPro" id="IPR004358">
    <property type="entry name" value="Sig_transdc_His_kin-like_C"/>
</dbReference>
<dbReference type="GO" id="GO:0000160">
    <property type="term" value="P:phosphorelay signal transduction system"/>
    <property type="evidence" value="ECO:0007669"/>
    <property type="project" value="UniProtKB-KW"/>
</dbReference>
<evidence type="ECO:0000313" key="10">
    <source>
        <dbReference type="EMBL" id="EIJ42832.1"/>
    </source>
</evidence>
<dbReference type="GO" id="GO:0004673">
    <property type="term" value="F:protein histidine kinase activity"/>
    <property type="evidence" value="ECO:0007669"/>
    <property type="project" value="UniProtKB-EC"/>
</dbReference>
<dbReference type="InterPro" id="IPR036890">
    <property type="entry name" value="HATPase_C_sf"/>
</dbReference>
<dbReference type="SUPFAM" id="SSF55874">
    <property type="entry name" value="ATPase domain of HSP90 chaperone/DNA topoisomerase II/histidine kinase"/>
    <property type="match status" value="1"/>
</dbReference>
<feature type="domain" description="Histidine kinase" evidence="9">
    <location>
        <begin position="386"/>
        <end position="601"/>
    </location>
</feature>
<organism evidence="10 11">
    <name type="scientific">Beggiatoa alba B18LD</name>
    <dbReference type="NCBI Taxonomy" id="395493"/>
    <lineage>
        <taxon>Bacteria</taxon>
        <taxon>Pseudomonadati</taxon>
        <taxon>Pseudomonadota</taxon>
        <taxon>Gammaproteobacteria</taxon>
        <taxon>Thiotrichales</taxon>
        <taxon>Thiotrichaceae</taxon>
        <taxon>Beggiatoa</taxon>
    </lineage>
</organism>
<dbReference type="PRINTS" id="PR00344">
    <property type="entry name" value="BCTRLSENSOR"/>
</dbReference>
<evidence type="ECO:0000313" key="11">
    <source>
        <dbReference type="Proteomes" id="UP000005744"/>
    </source>
</evidence>
<evidence type="ECO:0000256" key="6">
    <source>
        <dbReference type="ARBA" id="ARBA00022777"/>
    </source>
</evidence>
<dbReference type="GO" id="GO:0005524">
    <property type="term" value="F:ATP binding"/>
    <property type="evidence" value="ECO:0007669"/>
    <property type="project" value="UniProtKB-KW"/>
</dbReference>
<dbReference type="PANTHER" id="PTHR43065">
    <property type="entry name" value="SENSOR HISTIDINE KINASE"/>
    <property type="match status" value="1"/>
</dbReference>
<keyword evidence="11" id="KW-1185">Reference proteome</keyword>
<dbReference type="InterPro" id="IPR029016">
    <property type="entry name" value="GAF-like_dom_sf"/>
</dbReference>
<dbReference type="InterPro" id="IPR005467">
    <property type="entry name" value="His_kinase_dom"/>
</dbReference>
<dbReference type="PANTHER" id="PTHR43065:SF10">
    <property type="entry name" value="PEROXIDE STRESS-ACTIVATED HISTIDINE KINASE MAK3"/>
    <property type="match status" value="1"/>
</dbReference>
<dbReference type="InterPro" id="IPR003018">
    <property type="entry name" value="GAF"/>
</dbReference>